<feature type="region of interest" description="Disordered" evidence="1">
    <location>
        <begin position="1"/>
        <end position="216"/>
    </location>
</feature>
<evidence type="ECO:0000256" key="1">
    <source>
        <dbReference type="SAM" id="MobiDB-lite"/>
    </source>
</evidence>
<feature type="compositionally biased region" description="Basic and acidic residues" evidence="1">
    <location>
        <begin position="123"/>
        <end position="138"/>
    </location>
</feature>
<feature type="compositionally biased region" description="Polar residues" evidence="1">
    <location>
        <begin position="145"/>
        <end position="186"/>
    </location>
</feature>
<name>A0AAD6UD62_9AGAR</name>
<feature type="compositionally biased region" description="Low complexity" evidence="1">
    <location>
        <begin position="187"/>
        <end position="198"/>
    </location>
</feature>
<feature type="compositionally biased region" description="Low complexity" evidence="1">
    <location>
        <begin position="417"/>
        <end position="431"/>
    </location>
</feature>
<proteinExistence type="predicted"/>
<dbReference type="EMBL" id="JARJCN010000016">
    <property type="protein sequence ID" value="KAJ7093451.1"/>
    <property type="molecule type" value="Genomic_DNA"/>
</dbReference>
<feature type="compositionally biased region" description="Polar residues" evidence="1">
    <location>
        <begin position="467"/>
        <end position="482"/>
    </location>
</feature>
<keyword evidence="3" id="KW-1185">Reference proteome</keyword>
<comment type="caution">
    <text evidence="2">The sequence shown here is derived from an EMBL/GenBank/DDBJ whole genome shotgun (WGS) entry which is preliminary data.</text>
</comment>
<protein>
    <submittedName>
        <fullName evidence="2">Uncharacterized protein</fullName>
    </submittedName>
</protein>
<dbReference type="AlphaFoldDB" id="A0AAD6UD62"/>
<feature type="region of interest" description="Disordered" evidence="1">
    <location>
        <begin position="405"/>
        <end position="566"/>
    </location>
</feature>
<feature type="compositionally biased region" description="Polar residues" evidence="1">
    <location>
        <begin position="62"/>
        <end position="77"/>
    </location>
</feature>
<dbReference type="Proteomes" id="UP001222325">
    <property type="component" value="Unassembled WGS sequence"/>
</dbReference>
<accession>A0AAD6UD62</accession>
<evidence type="ECO:0000313" key="3">
    <source>
        <dbReference type="Proteomes" id="UP001222325"/>
    </source>
</evidence>
<gene>
    <name evidence="2" type="ORF">B0H15DRAFT_158883</name>
</gene>
<sequence length="566" mass="62459">MSLPSRKQDTYANKRNRRILSASESSPPQDSDHHIPYSQASARPLKRPRRSSNPEVFFPSKTDISAVNSPVSPSTFETPCPSALTEEQKFKLKSSRGLPMHPDEFSPLPTTHAVRSRRTSSNMHKENVSYRAPKKLELDPYLDSPFNSRPNSARPSPQKRACSSNSTKQLPKCTLSDTNYNPNIFQSASTASSPAHSPTRIRRPSAPSPPRPGTWVPKETIFGDFDFDFHSALSSAFSLPMNEIDFNRPPSSLSFYGDLDADLLDDAQAFSTPAKTNHGYSTAADEDTDDDFGDEENERTITVDTMDVDSPSRMKDAPTSFSSPYSSFSPPSPSRRPQERAYIRSPSSSSEDFDMYDDISLGLGLRLAPLVSNKDEHWASVLHNDSRKPRDGDLKELFEGLALAPKSRFPNHRTRSLDSPSSPAGGDSPSKPKGRDRRGTIRASDFPKHAFVPPRRTRSGTVIGPAAQSSHAGAPTNAQTESIGEVSEDEELSGWCSDGWEVAAPPSPMVSRKLLWTPRDPESTRSPDAPQKSLGLLPSPVLQRAVWKRKGRESVHADEDEEEDEL</sequence>
<feature type="region of interest" description="Disordered" evidence="1">
    <location>
        <begin position="272"/>
        <end position="354"/>
    </location>
</feature>
<feature type="compositionally biased region" description="Acidic residues" evidence="1">
    <location>
        <begin position="284"/>
        <end position="297"/>
    </location>
</feature>
<organism evidence="2 3">
    <name type="scientific">Mycena belliarum</name>
    <dbReference type="NCBI Taxonomy" id="1033014"/>
    <lineage>
        <taxon>Eukaryota</taxon>
        <taxon>Fungi</taxon>
        <taxon>Dikarya</taxon>
        <taxon>Basidiomycota</taxon>
        <taxon>Agaricomycotina</taxon>
        <taxon>Agaricomycetes</taxon>
        <taxon>Agaricomycetidae</taxon>
        <taxon>Agaricales</taxon>
        <taxon>Marasmiineae</taxon>
        <taxon>Mycenaceae</taxon>
        <taxon>Mycena</taxon>
    </lineage>
</organism>
<evidence type="ECO:0000313" key="2">
    <source>
        <dbReference type="EMBL" id="KAJ7093451.1"/>
    </source>
</evidence>
<reference evidence="2" key="1">
    <citation type="submission" date="2023-03" db="EMBL/GenBank/DDBJ databases">
        <title>Massive genome expansion in bonnet fungi (Mycena s.s.) driven by repeated elements and novel gene families across ecological guilds.</title>
        <authorList>
            <consortium name="Lawrence Berkeley National Laboratory"/>
            <person name="Harder C.B."/>
            <person name="Miyauchi S."/>
            <person name="Viragh M."/>
            <person name="Kuo A."/>
            <person name="Thoen E."/>
            <person name="Andreopoulos B."/>
            <person name="Lu D."/>
            <person name="Skrede I."/>
            <person name="Drula E."/>
            <person name="Henrissat B."/>
            <person name="Morin E."/>
            <person name="Kohler A."/>
            <person name="Barry K."/>
            <person name="LaButti K."/>
            <person name="Morin E."/>
            <person name="Salamov A."/>
            <person name="Lipzen A."/>
            <person name="Mereny Z."/>
            <person name="Hegedus B."/>
            <person name="Baldrian P."/>
            <person name="Stursova M."/>
            <person name="Weitz H."/>
            <person name="Taylor A."/>
            <person name="Grigoriev I.V."/>
            <person name="Nagy L.G."/>
            <person name="Martin F."/>
            <person name="Kauserud H."/>
        </authorList>
    </citation>
    <scope>NUCLEOTIDE SEQUENCE</scope>
    <source>
        <strain evidence="2">CBHHK173m</strain>
    </source>
</reference>
<feature type="compositionally biased region" description="Low complexity" evidence="1">
    <location>
        <begin position="320"/>
        <end position="329"/>
    </location>
</feature>